<comment type="caution">
    <text evidence="1">The sequence shown here is derived from an EMBL/GenBank/DDBJ whole genome shotgun (WGS) entry which is preliminary data.</text>
</comment>
<gene>
    <name evidence="1" type="ORF">MEUPH1_LOCUS20020</name>
</gene>
<dbReference type="AlphaFoldDB" id="A0AAV0XA90"/>
<dbReference type="Proteomes" id="UP001160148">
    <property type="component" value="Unassembled WGS sequence"/>
</dbReference>
<protein>
    <submittedName>
        <fullName evidence="1">Uncharacterized protein</fullName>
    </submittedName>
</protein>
<keyword evidence="2" id="KW-1185">Reference proteome</keyword>
<accession>A0AAV0XA90</accession>
<dbReference type="EMBL" id="CARXXK010000004">
    <property type="protein sequence ID" value="CAI6365285.1"/>
    <property type="molecule type" value="Genomic_DNA"/>
</dbReference>
<sequence>MHGVLHPQGNAFTDISMMEPRTGYFCADGIWMESTKDRQRRCCKDFVRKVQKKICEQIFNFMKMRLRIKEFNIDNPCND</sequence>
<organism evidence="1 2">
    <name type="scientific">Macrosiphum euphorbiae</name>
    <name type="common">potato aphid</name>
    <dbReference type="NCBI Taxonomy" id="13131"/>
    <lineage>
        <taxon>Eukaryota</taxon>
        <taxon>Metazoa</taxon>
        <taxon>Ecdysozoa</taxon>
        <taxon>Arthropoda</taxon>
        <taxon>Hexapoda</taxon>
        <taxon>Insecta</taxon>
        <taxon>Pterygota</taxon>
        <taxon>Neoptera</taxon>
        <taxon>Paraneoptera</taxon>
        <taxon>Hemiptera</taxon>
        <taxon>Sternorrhyncha</taxon>
        <taxon>Aphidomorpha</taxon>
        <taxon>Aphidoidea</taxon>
        <taxon>Aphididae</taxon>
        <taxon>Macrosiphini</taxon>
        <taxon>Macrosiphum</taxon>
    </lineage>
</organism>
<evidence type="ECO:0000313" key="1">
    <source>
        <dbReference type="EMBL" id="CAI6365285.1"/>
    </source>
</evidence>
<name>A0AAV0XA90_9HEMI</name>
<reference evidence="1 2" key="1">
    <citation type="submission" date="2023-01" db="EMBL/GenBank/DDBJ databases">
        <authorList>
            <person name="Whitehead M."/>
        </authorList>
    </citation>
    <scope>NUCLEOTIDE SEQUENCE [LARGE SCALE GENOMIC DNA]</scope>
</reference>
<proteinExistence type="predicted"/>
<evidence type="ECO:0000313" key="2">
    <source>
        <dbReference type="Proteomes" id="UP001160148"/>
    </source>
</evidence>